<evidence type="ECO:0000256" key="8">
    <source>
        <dbReference type="SAM" id="MobiDB-lite"/>
    </source>
</evidence>
<feature type="compositionally biased region" description="Basic and acidic residues" evidence="8">
    <location>
        <begin position="438"/>
        <end position="450"/>
    </location>
</feature>
<dbReference type="EC" id="2.7.11.1" evidence="1"/>
<keyword evidence="5 11" id="KW-0418">Kinase</keyword>
<feature type="compositionally biased region" description="Low complexity" evidence="8">
    <location>
        <begin position="508"/>
        <end position="517"/>
    </location>
</feature>
<dbReference type="Pfam" id="PF00069">
    <property type="entry name" value="Pkinase"/>
    <property type="match status" value="1"/>
</dbReference>
<proteinExistence type="predicted"/>
<feature type="region of interest" description="Disordered" evidence="8">
    <location>
        <begin position="435"/>
        <end position="467"/>
    </location>
</feature>
<dbReference type="InterPro" id="IPR012291">
    <property type="entry name" value="CBM2_carb-bd_dom_sf"/>
</dbReference>
<evidence type="ECO:0000259" key="9">
    <source>
        <dbReference type="PROSITE" id="PS50011"/>
    </source>
</evidence>
<keyword evidence="12" id="KW-1185">Reference proteome</keyword>
<dbReference type="PROSITE" id="PS51173">
    <property type="entry name" value="CBM2"/>
    <property type="match status" value="1"/>
</dbReference>
<dbReference type="Gene3D" id="1.10.510.10">
    <property type="entry name" value="Transferase(Phosphotransferase) domain 1"/>
    <property type="match status" value="1"/>
</dbReference>
<evidence type="ECO:0000313" key="12">
    <source>
        <dbReference type="Proteomes" id="UP001339911"/>
    </source>
</evidence>
<dbReference type="Gene3D" id="2.60.40.290">
    <property type="match status" value="1"/>
</dbReference>
<feature type="domain" description="CBM2" evidence="10">
    <location>
        <begin position="384"/>
        <end position="495"/>
    </location>
</feature>
<name>A0ABU7S7J3_9ACTN</name>
<evidence type="ECO:0000256" key="7">
    <source>
        <dbReference type="PROSITE-ProRule" id="PRU10141"/>
    </source>
</evidence>
<dbReference type="InterPro" id="IPR001919">
    <property type="entry name" value="CBD2"/>
</dbReference>
<dbReference type="GO" id="GO:0016301">
    <property type="term" value="F:kinase activity"/>
    <property type="evidence" value="ECO:0007669"/>
    <property type="project" value="UniProtKB-KW"/>
</dbReference>
<evidence type="ECO:0000256" key="4">
    <source>
        <dbReference type="ARBA" id="ARBA00022741"/>
    </source>
</evidence>
<sequence length="576" mass="59538">MTGWGRWGGSQRHGTELVGDRYRLIEELGEGGMSVVWRGHDEVLGRPVAVKMLAPRLATDRAFRHRLRTEARAAARLCHPHITGVYDYGESVRYGRTVPYVVMELVDGETLANWLDREGTLPWWDAAVLGAQVAAALATAHARGVVHRDITPGNVMLTAMGAKVVDFGISALVGERDGDGDGGLYGTPAYVAPERLNLGEVCPATDVYALGLLLYRAMTGRMPWRASTRTQTLRAHLYAEPAPMPPVPGLPAEVAELVASCLAKAPEDRPESAELARTLARAAGVILPVTAGPTPATPSRQAEPDDPAPAERQPADSAHPDTAMLPRSATDPLPLPVRLRRPAARLGNRARVAAVGVGLLAVSGAVWAGVGGGSGPAGGTTNLAMGGTAPCRVDYVLRADTGRSFQAEVTVTNLGATAVRDWTLRFAFPAEQVLTRHPSPESRQQGREVLLRPASGPETTLPAGGATRFGLVGSHAGSNPLPVEFRLGETACAARVSSVPGETGGTAAGSAVGVVAPATPPPPDRPAGKPGPAAGAKNSGAKGAESRGAESRGAGPEGAGSKGKGPGKPPKGKGPK</sequence>
<keyword evidence="2" id="KW-0723">Serine/threonine-protein kinase</keyword>
<dbReference type="PROSITE" id="PS50011">
    <property type="entry name" value="PROTEIN_KINASE_DOM"/>
    <property type="match status" value="1"/>
</dbReference>
<gene>
    <name evidence="11" type="ORF">V1634_01880</name>
</gene>
<dbReference type="EMBL" id="JAZGQL010000001">
    <property type="protein sequence ID" value="MEE6305582.1"/>
    <property type="molecule type" value="Genomic_DNA"/>
</dbReference>
<dbReference type="Proteomes" id="UP001339911">
    <property type="component" value="Unassembled WGS sequence"/>
</dbReference>
<dbReference type="PANTHER" id="PTHR43289">
    <property type="entry name" value="MITOGEN-ACTIVATED PROTEIN KINASE KINASE KINASE 20-RELATED"/>
    <property type="match status" value="1"/>
</dbReference>
<feature type="domain" description="Protein kinase" evidence="9">
    <location>
        <begin position="22"/>
        <end position="287"/>
    </location>
</feature>
<comment type="caution">
    <text evidence="11">The sequence shown here is derived from an EMBL/GenBank/DDBJ whole genome shotgun (WGS) entry which is preliminary data.</text>
</comment>
<dbReference type="PANTHER" id="PTHR43289:SF6">
    <property type="entry name" value="SERINE_THREONINE-PROTEIN KINASE NEKL-3"/>
    <property type="match status" value="1"/>
</dbReference>
<protein>
    <recommendedName>
        <fullName evidence="1">non-specific serine/threonine protein kinase</fullName>
        <ecNumber evidence="1">2.7.11.1</ecNumber>
    </recommendedName>
</protein>
<dbReference type="InterPro" id="IPR008266">
    <property type="entry name" value="Tyr_kinase_AS"/>
</dbReference>
<feature type="binding site" evidence="7">
    <location>
        <position position="51"/>
    </location>
    <ligand>
        <name>ATP</name>
        <dbReference type="ChEBI" id="CHEBI:30616"/>
    </ligand>
</feature>
<dbReference type="CDD" id="cd14014">
    <property type="entry name" value="STKc_PknB_like"/>
    <property type="match status" value="1"/>
</dbReference>
<dbReference type="PROSITE" id="PS00109">
    <property type="entry name" value="PROTEIN_KINASE_TYR"/>
    <property type="match status" value="1"/>
</dbReference>
<dbReference type="PROSITE" id="PS00107">
    <property type="entry name" value="PROTEIN_KINASE_ATP"/>
    <property type="match status" value="1"/>
</dbReference>
<evidence type="ECO:0000256" key="3">
    <source>
        <dbReference type="ARBA" id="ARBA00022679"/>
    </source>
</evidence>
<dbReference type="Pfam" id="PF00553">
    <property type="entry name" value="CBM_2"/>
    <property type="match status" value="1"/>
</dbReference>
<feature type="compositionally biased region" description="Gly residues" evidence="8">
    <location>
        <begin position="555"/>
        <end position="566"/>
    </location>
</feature>
<dbReference type="InterPro" id="IPR000719">
    <property type="entry name" value="Prot_kinase_dom"/>
</dbReference>
<dbReference type="RefSeq" id="WP_331205954.1">
    <property type="nucleotide sequence ID" value="NZ_JAZGQL010000001.1"/>
</dbReference>
<dbReference type="InterPro" id="IPR011009">
    <property type="entry name" value="Kinase-like_dom_sf"/>
</dbReference>
<reference evidence="11 12" key="1">
    <citation type="submission" date="2024-01" db="EMBL/GenBank/DDBJ databases">
        <title>Genome insights into Plantactinospora veratri sp. nov.</title>
        <authorList>
            <person name="Wang L."/>
        </authorList>
    </citation>
    <scope>NUCLEOTIDE SEQUENCE [LARGE SCALE GENOMIC DNA]</scope>
    <source>
        <strain evidence="11 12">NEAU-FHS4</strain>
    </source>
</reference>
<organism evidence="11 12">
    <name type="scientific">Plantactinospora veratri</name>
    <dbReference type="NCBI Taxonomy" id="1436122"/>
    <lineage>
        <taxon>Bacteria</taxon>
        <taxon>Bacillati</taxon>
        <taxon>Actinomycetota</taxon>
        <taxon>Actinomycetes</taxon>
        <taxon>Micromonosporales</taxon>
        <taxon>Micromonosporaceae</taxon>
        <taxon>Plantactinospora</taxon>
    </lineage>
</organism>
<dbReference type="SMART" id="SM00637">
    <property type="entry name" value="CBD_II"/>
    <property type="match status" value="1"/>
</dbReference>
<evidence type="ECO:0000256" key="5">
    <source>
        <dbReference type="ARBA" id="ARBA00022777"/>
    </source>
</evidence>
<evidence type="ECO:0000313" key="11">
    <source>
        <dbReference type="EMBL" id="MEE6305582.1"/>
    </source>
</evidence>
<keyword evidence="6 7" id="KW-0067">ATP-binding</keyword>
<accession>A0ABU7S7J3</accession>
<keyword evidence="4 7" id="KW-0547">Nucleotide-binding</keyword>
<dbReference type="Gene3D" id="3.30.200.20">
    <property type="entry name" value="Phosphorylase Kinase, domain 1"/>
    <property type="match status" value="1"/>
</dbReference>
<evidence type="ECO:0000256" key="6">
    <source>
        <dbReference type="ARBA" id="ARBA00022840"/>
    </source>
</evidence>
<evidence type="ECO:0000259" key="10">
    <source>
        <dbReference type="PROSITE" id="PS51173"/>
    </source>
</evidence>
<feature type="region of interest" description="Disordered" evidence="8">
    <location>
        <begin position="498"/>
        <end position="576"/>
    </location>
</feature>
<keyword evidence="3" id="KW-0808">Transferase</keyword>
<dbReference type="InterPro" id="IPR017441">
    <property type="entry name" value="Protein_kinase_ATP_BS"/>
</dbReference>
<evidence type="ECO:0000256" key="2">
    <source>
        <dbReference type="ARBA" id="ARBA00022527"/>
    </source>
</evidence>
<evidence type="ECO:0000256" key="1">
    <source>
        <dbReference type="ARBA" id="ARBA00012513"/>
    </source>
</evidence>
<dbReference type="SUPFAM" id="SSF56112">
    <property type="entry name" value="Protein kinase-like (PK-like)"/>
    <property type="match status" value="1"/>
</dbReference>
<feature type="compositionally biased region" description="Low complexity" evidence="8">
    <location>
        <begin position="528"/>
        <end position="543"/>
    </location>
</feature>
<feature type="region of interest" description="Disordered" evidence="8">
    <location>
        <begin position="289"/>
        <end position="336"/>
    </location>
</feature>
<dbReference type="SUPFAM" id="SSF49384">
    <property type="entry name" value="Carbohydrate-binding domain"/>
    <property type="match status" value="1"/>
</dbReference>
<dbReference type="InterPro" id="IPR008965">
    <property type="entry name" value="CBM2/CBM3_carb-bd_dom_sf"/>
</dbReference>